<reference evidence="7 8" key="1">
    <citation type="submission" date="2015-05" db="EMBL/GenBank/DDBJ databases">
        <title>Complete genome of Marinobacter psychrophilus strain 20041T isolated from sea-ice of the Canadian Basin.</title>
        <authorList>
            <person name="Song L."/>
            <person name="Ren L."/>
            <person name="Yu Y."/>
            <person name="Wang X."/>
        </authorList>
    </citation>
    <scope>NUCLEOTIDE SEQUENCE [LARGE SCALE GENOMIC DNA]</scope>
    <source>
        <strain evidence="7 8">20041</strain>
    </source>
</reference>
<dbReference type="CDD" id="cd01949">
    <property type="entry name" value="GGDEF"/>
    <property type="match status" value="1"/>
</dbReference>
<evidence type="ECO:0000256" key="2">
    <source>
        <dbReference type="ARBA" id="ARBA00012528"/>
    </source>
</evidence>
<dbReference type="SMART" id="SM00267">
    <property type="entry name" value="GGDEF"/>
    <property type="match status" value="1"/>
</dbReference>
<keyword evidence="4" id="KW-0472">Membrane</keyword>
<dbReference type="InterPro" id="IPR000160">
    <property type="entry name" value="GGDEF_dom"/>
</dbReference>
<dbReference type="PANTHER" id="PTHR45138">
    <property type="entry name" value="REGULATORY COMPONENTS OF SENSORY TRANSDUCTION SYSTEM"/>
    <property type="match status" value="1"/>
</dbReference>
<protein>
    <recommendedName>
        <fullName evidence="2">diguanylate cyclase</fullName>
        <ecNumber evidence="2">2.7.7.65</ecNumber>
    </recommendedName>
</protein>
<comment type="catalytic activity">
    <reaction evidence="3">
        <text>2 GTP = 3',3'-c-di-GMP + 2 diphosphate</text>
        <dbReference type="Rhea" id="RHEA:24898"/>
        <dbReference type="ChEBI" id="CHEBI:33019"/>
        <dbReference type="ChEBI" id="CHEBI:37565"/>
        <dbReference type="ChEBI" id="CHEBI:58805"/>
        <dbReference type="EC" id="2.7.7.65"/>
    </reaction>
</comment>
<keyword evidence="4" id="KW-1133">Transmembrane helix</keyword>
<keyword evidence="8" id="KW-1185">Reference proteome</keyword>
<evidence type="ECO:0000313" key="7">
    <source>
        <dbReference type="EMBL" id="AKO52452.1"/>
    </source>
</evidence>
<name>A0A0H4IBM2_9GAMM</name>
<dbReference type="NCBIfam" id="TIGR00254">
    <property type="entry name" value="GGDEF"/>
    <property type="match status" value="1"/>
</dbReference>
<dbReference type="Pfam" id="PF00990">
    <property type="entry name" value="GGDEF"/>
    <property type="match status" value="1"/>
</dbReference>
<feature type="transmembrane region" description="Helical" evidence="4">
    <location>
        <begin position="25"/>
        <end position="46"/>
    </location>
</feature>
<dbReference type="AlphaFoldDB" id="A0A0H4IBM2"/>
<dbReference type="STRING" id="330734.ABA45_08485"/>
<dbReference type="GO" id="GO:0043709">
    <property type="term" value="P:cell adhesion involved in single-species biofilm formation"/>
    <property type="evidence" value="ECO:0007669"/>
    <property type="project" value="TreeGrafter"/>
</dbReference>
<dbReference type="EC" id="2.7.7.65" evidence="2"/>
<feature type="domain" description="HAMP" evidence="5">
    <location>
        <begin position="186"/>
        <end position="241"/>
    </location>
</feature>
<feature type="transmembrane region" description="Helical" evidence="4">
    <location>
        <begin position="158"/>
        <end position="184"/>
    </location>
</feature>
<dbReference type="InterPro" id="IPR050469">
    <property type="entry name" value="Diguanylate_Cyclase"/>
</dbReference>
<proteinExistence type="predicted"/>
<evidence type="ECO:0000259" key="5">
    <source>
        <dbReference type="PROSITE" id="PS50885"/>
    </source>
</evidence>
<dbReference type="InterPro" id="IPR043128">
    <property type="entry name" value="Rev_trsase/Diguanyl_cyclase"/>
</dbReference>
<dbReference type="PANTHER" id="PTHR45138:SF9">
    <property type="entry name" value="DIGUANYLATE CYCLASE DGCM-RELATED"/>
    <property type="match status" value="1"/>
</dbReference>
<evidence type="ECO:0000313" key="8">
    <source>
        <dbReference type="Proteomes" id="UP000036406"/>
    </source>
</evidence>
<dbReference type="GO" id="GO:0005886">
    <property type="term" value="C:plasma membrane"/>
    <property type="evidence" value="ECO:0007669"/>
    <property type="project" value="TreeGrafter"/>
</dbReference>
<dbReference type="PATRIC" id="fig|330734.3.peg.1783"/>
<sequence length="436" mass="49792">MCHFLGRGNLVFARFLRPKNLSQKLMRIIFSIYFGVACLITGMQFLTEYLKTQDSIINELKQLEDTVRGPIATSLWQYNQNQLDALVVGLVKMPVIEGVDILDKYAKNMLSKRSYTPATAPLSVFDTKSDLYWSLNEEEIFLGSLTLYSSSQVVLDRVLFGFSLIAITAIIKLSFLFWLFVWAVDRYLAIPLKELMSQVDEVQLKQNVNKRIHLSNIENNELGQLQNHINNMLSVMERDRERLLEDEQAKRNWLENAVAKRTKELQILNKKLENLARRDSLTGTLNRGSFFETAQHLLVLSQRQTSPASFILMDLDHFKVINDTYGHFIGDKVLIHFAQTIYDFLRNSDLIGRLGGEEFAIFLPDTGIDGAFQLADKMRTAISNSTLEIDGKTVNYTVSLGVESSGPEDHSIDELFKRADTKLYGAKNKGRDRVEK</sequence>
<accession>A0A0H4IBM2</accession>
<dbReference type="PROSITE" id="PS50885">
    <property type="entry name" value="HAMP"/>
    <property type="match status" value="1"/>
</dbReference>
<gene>
    <name evidence="7" type="ORF">ABA45_08485</name>
</gene>
<feature type="domain" description="GGDEF" evidence="6">
    <location>
        <begin position="306"/>
        <end position="436"/>
    </location>
</feature>
<evidence type="ECO:0000256" key="3">
    <source>
        <dbReference type="ARBA" id="ARBA00034247"/>
    </source>
</evidence>
<dbReference type="FunFam" id="3.30.70.270:FF:000001">
    <property type="entry name" value="Diguanylate cyclase domain protein"/>
    <property type="match status" value="1"/>
</dbReference>
<organism evidence="7 8">
    <name type="scientific">Marinobacter psychrophilus</name>
    <dbReference type="NCBI Taxonomy" id="330734"/>
    <lineage>
        <taxon>Bacteria</taxon>
        <taxon>Pseudomonadati</taxon>
        <taxon>Pseudomonadota</taxon>
        <taxon>Gammaproteobacteria</taxon>
        <taxon>Pseudomonadales</taxon>
        <taxon>Marinobacteraceae</taxon>
        <taxon>Marinobacter</taxon>
    </lineage>
</organism>
<dbReference type="InterPro" id="IPR029787">
    <property type="entry name" value="Nucleotide_cyclase"/>
</dbReference>
<dbReference type="SUPFAM" id="SSF55073">
    <property type="entry name" value="Nucleotide cyclase"/>
    <property type="match status" value="1"/>
</dbReference>
<dbReference type="EMBL" id="CP011494">
    <property type="protein sequence ID" value="AKO52452.1"/>
    <property type="molecule type" value="Genomic_DNA"/>
</dbReference>
<dbReference type="GO" id="GO:1902201">
    <property type="term" value="P:negative regulation of bacterial-type flagellum-dependent cell motility"/>
    <property type="evidence" value="ECO:0007669"/>
    <property type="project" value="TreeGrafter"/>
</dbReference>
<dbReference type="GO" id="GO:0007165">
    <property type="term" value="P:signal transduction"/>
    <property type="evidence" value="ECO:0007669"/>
    <property type="project" value="InterPro"/>
</dbReference>
<dbReference type="PROSITE" id="PS50887">
    <property type="entry name" value="GGDEF"/>
    <property type="match status" value="1"/>
</dbReference>
<keyword evidence="4" id="KW-0812">Transmembrane</keyword>
<dbReference type="InterPro" id="IPR003660">
    <property type="entry name" value="HAMP_dom"/>
</dbReference>
<dbReference type="GO" id="GO:0052621">
    <property type="term" value="F:diguanylate cyclase activity"/>
    <property type="evidence" value="ECO:0007669"/>
    <property type="project" value="UniProtKB-EC"/>
</dbReference>
<comment type="cofactor">
    <cofactor evidence="1">
        <name>Mg(2+)</name>
        <dbReference type="ChEBI" id="CHEBI:18420"/>
    </cofactor>
</comment>
<evidence type="ECO:0000256" key="1">
    <source>
        <dbReference type="ARBA" id="ARBA00001946"/>
    </source>
</evidence>
<evidence type="ECO:0000256" key="4">
    <source>
        <dbReference type="SAM" id="Phobius"/>
    </source>
</evidence>
<evidence type="ECO:0000259" key="6">
    <source>
        <dbReference type="PROSITE" id="PS50887"/>
    </source>
</evidence>
<dbReference type="Gene3D" id="3.30.70.270">
    <property type="match status" value="1"/>
</dbReference>
<dbReference type="KEGG" id="mpq:ABA45_08485"/>
<dbReference type="Proteomes" id="UP000036406">
    <property type="component" value="Chromosome"/>
</dbReference>